<dbReference type="PANTHER" id="PTHR44688:SF16">
    <property type="entry name" value="DNA-BINDING TRANSCRIPTIONAL ACTIVATOR DEVR_DOSR"/>
    <property type="match status" value="1"/>
</dbReference>
<dbReference type="Gene3D" id="3.40.50.2300">
    <property type="match status" value="1"/>
</dbReference>
<evidence type="ECO:0000256" key="3">
    <source>
        <dbReference type="ARBA" id="ARBA00023163"/>
    </source>
</evidence>
<organism evidence="5 6">
    <name type="scientific">Streptomyces similanensis</name>
    <dbReference type="NCBI Taxonomy" id="1274988"/>
    <lineage>
        <taxon>Bacteria</taxon>
        <taxon>Bacillati</taxon>
        <taxon>Actinomycetota</taxon>
        <taxon>Actinomycetes</taxon>
        <taxon>Kitasatosporales</taxon>
        <taxon>Streptomycetaceae</taxon>
        <taxon>Streptomyces</taxon>
    </lineage>
</organism>
<feature type="domain" description="HTH luxR-type" evidence="4">
    <location>
        <begin position="146"/>
        <end position="211"/>
    </location>
</feature>
<evidence type="ECO:0000256" key="1">
    <source>
        <dbReference type="ARBA" id="ARBA00023015"/>
    </source>
</evidence>
<evidence type="ECO:0000313" key="5">
    <source>
        <dbReference type="EMBL" id="GAA5051344.1"/>
    </source>
</evidence>
<keyword evidence="3" id="KW-0804">Transcription</keyword>
<dbReference type="InterPro" id="IPR000792">
    <property type="entry name" value="Tscrpt_reg_LuxR_C"/>
</dbReference>
<reference evidence="6" key="1">
    <citation type="journal article" date="2019" name="Int. J. Syst. Evol. Microbiol.">
        <title>The Global Catalogue of Microorganisms (GCM) 10K type strain sequencing project: providing services to taxonomists for standard genome sequencing and annotation.</title>
        <authorList>
            <consortium name="The Broad Institute Genomics Platform"/>
            <consortium name="The Broad Institute Genome Sequencing Center for Infectious Disease"/>
            <person name="Wu L."/>
            <person name="Ma J."/>
        </authorList>
    </citation>
    <scope>NUCLEOTIDE SEQUENCE [LARGE SCALE GENOMIC DNA]</scope>
    <source>
        <strain evidence="6">JCM 18410</strain>
    </source>
</reference>
<evidence type="ECO:0000313" key="6">
    <source>
        <dbReference type="Proteomes" id="UP001500124"/>
    </source>
</evidence>
<keyword evidence="6" id="KW-1185">Reference proteome</keyword>
<dbReference type="PROSITE" id="PS50043">
    <property type="entry name" value="HTH_LUXR_2"/>
    <property type="match status" value="1"/>
</dbReference>
<proteinExistence type="predicted"/>
<dbReference type="PANTHER" id="PTHR44688">
    <property type="entry name" value="DNA-BINDING TRANSCRIPTIONAL ACTIVATOR DEVR_DOSR"/>
    <property type="match status" value="1"/>
</dbReference>
<sequence>MSGLVLEAAPDAGRAVGALRVRLGPAGGAARDTVAAGLRRAGIELVAGRCDEAVRVAVGRTPGAALDGWPETGGGPLLLVADTFTAAGVRQAVRAGAVAMLQSAEATPERLLTAVHAARYGEGRMSYGVLVRLLDQADGGAAERRRPPADSPLTARQKTVLALVAEGHGNAAIARELSCSQHTVKNVMYDLMTRLQVRNRAHAVAYGVRTGLI</sequence>
<keyword evidence="2" id="KW-0238">DNA-binding</keyword>
<protein>
    <recommendedName>
        <fullName evidence="4">HTH luxR-type domain-containing protein</fullName>
    </recommendedName>
</protein>
<comment type="caution">
    <text evidence="5">The sequence shown here is derived from an EMBL/GenBank/DDBJ whole genome shotgun (WGS) entry which is preliminary data.</text>
</comment>
<accession>A0ABP9K874</accession>
<keyword evidence="1" id="KW-0805">Transcription regulation</keyword>
<evidence type="ECO:0000256" key="2">
    <source>
        <dbReference type="ARBA" id="ARBA00023125"/>
    </source>
</evidence>
<dbReference type="PRINTS" id="PR00038">
    <property type="entry name" value="HTHLUXR"/>
</dbReference>
<dbReference type="SMART" id="SM00421">
    <property type="entry name" value="HTH_LUXR"/>
    <property type="match status" value="1"/>
</dbReference>
<dbReference type="Pfam" id="PF00196">
    <property type="entry name" value="GerE"/>
    <property type="match status" value="1"/>
</dbReference>
<dbReference type="EMBL" id="BAABKC010000027">
    <property type="protein sequence ID" value="GAA5051344.1"/>
    <property type="molecule type" value="Genomic_DNA"/>
</dbReference>
<dbReference type="InterPro" id="IPR016032">
    <property type="entry name" value="Sig_transdc_resp-reg_C-effctor"/>
</dbReference>
<dbReference type="Proteomes" id="UP001500124">
    <property type="component" value="Unassembled WGS sequence"/>
</dbReference>
<name>A0ABP9K874_9ACTN</name>
<dbReference type="RefSeq" id="WP_345667927.1">
    <property type="nucleotide sequence ID" value="NZ_BAABKC010000027.1"/>
</dbReference>
<dbReference type="CDD" id="cd06170">
    <property type="entry name" value="LuxR_C_like"/>
    <property type="match status" value="1"/>
</dbReference>
<evidence type="ECO:0000259" key="4">
    <source>
        <dbReference type="PROSITE" id="PS50043"/>
    </source>
</evidence>
<gene>
    <name evidence="5" type="ORF">GCM10023336_19970</name>
</gene>
<dbReference type="SUPFAM" id="SSF46894">
    <property type="entry name" value="C-terminal effector domain of the bipartite response regulators"/>
    <property type="match status" value="1"/>
</dbReference>